<keyword evidence="7" id="KW-1185">Reference proteome</keyword>
<evidence type="ECO:0000313" key="6">
    <source>
        <dbReference type="EMBL" id="OBZ91813.1"/>
    </source>
</evidence>
<evidence type="ECO:0000256" key="4">
    <source>
        <dbReference type="ARBA" id="ARBA00023136"/>
    </source>
</evidence>
<dbReference type="InterPro" id="IPR024129">
    <property type="entry name" value="Sphingomy_SMPD4"/>
</dbReference>
<feature type="non-terminal residue" evidence="6">
    <location>
        <position position="733"/>
    </location>
</feature>
<dbReference type="GO" id="GO:0046513">
    <property type="term" value="P:ceramide biosynthetic process"/>
    <property type="evidence" value="ECO:0007669"/>
    <property type="project" value="TreeGrafter"/>
</dbReference>
<gene>
    <name evidence="6" type="ORF">A0J61_00171</name>
</gene>
<dbReference type="EMBL" id="LUGH01000003">
    <property type="protein sequence ID" value="OBZ91813.1"/>
    <property type="molecule type" value="Genomic_DNA"/>
</dbReference>
<proteinExistence type="predicted"/>
<protein>
    <submittedName>
        <fullName evidence="6">Uncharacterized protein</fullName>
    </submittedName>
</protein>
<comment type="caution">
    <text evidence="6">The sequence shown here is derived from an EMBL/GenBank/DDBJ whole genome shotgun (WGS) entry which is preliminary data.</text>
</comment>
<feature type="region of interest" description="Disordered" evidence="5">
    <location>
        <begin position="612"/>
        <end position="633"/>
    </location>
</feature>
<keyword evidence="4" id="KW-0472">Membrane</keyword>
<evidence type="ECO:0000256" key="5">
    <source>
        <dbReference type="SAM" id="MobiDB-lite"/>
    </source>
</evidence>
<keyword evidence="3" id="KW-1133">Transmembrane helix</keyword>
<name>A0A1C7NRS9_9FUNG</name>
<evidence type="ECO:0000256" key="3">
    <source>
        <dbReference type="ARBA" id="ARBA00022989"/>
    </source>
</evidence>
<accession>A0A1C7NRS9</accession>
<reference evidence="6 7" key="1">
    <citation type="submission" date="2016-03" db="EMBL/GenBank/DDBJ databases">
        <title>Choanephora cucurbitarum.</title>
        <authorList>
            <person name="Min B."/>
            <person name="Park H."/>
            <person name="Park J.-H."/>
            <person name="Shin H.-D."/>
            <person name="Choi I.-G."/>
        </authorList>
    </citation>
    <scope>NUCLEOTIDE SEQUENCE [LARGE SCALE GENOMIC DNA]</scope>
    <source>
        <strain evidence="6 7">KUS-F28377</strain>
    </source>
</reference>
<sequence length="733" mass="83231">MVTSATMENAKAFQDRNIVGICEYMSNYCATNINSSTSISSYSVLPFYNFFPVFLVYIFGSPNTRGWIQTETQPAQDIAIKNLLSVSSPFIQALEKLSVYPEYSYDLVTASLPADIQRVLTMGATELLPRVYTNCLSVNVSSGSNPIDLRAAATKQSTLLPNGTGRERVIRLNMIQLYIFYFLSAPTWEPLRSSPTSFMPYGSTANGMSGFSTNTSYMPSFSTNSSNSSLQYQIAGNLRSINLSVYPIILEEYFEHFIPAASSNVFPEFIGTFFLDACVELWIRTRWVAEGQKLSPEYMRCITAFVKYITRQDLRKLTSKTNLVMAETYRTVKDELYMLISRLALNWSKDNDYLDVVDLWAIWAAPWKLGLHPSSSDKMTYTPITHGWAHIIMDNIPFYVLLVNILLQRTGTFMYKDPEQQQPQQQYKAPTGMSYSTSPFTYGTTGADASNIRGNFRILYRIINVLKAEGLVDYLSHIEEGLKYIKSNASAVHQLDAGSSMSKPLDPYKYLSNICYNTEQMDFLVTDKLTSAYELLVQINDGAWVTRGLYSNDQGTRSKELIKTINSIRDAIIIRENNKSGKAAVHVTQLTEAYQLMCTVFKIEVTSLALPSSNQHETGQSQPPQQQYQPKFAGTRTDGFLTPEERQAILEGKMFCTPDNVQPLGIRAKTVVRTYEFPWMVDWILKVDPKLNYYYNYYLPEEKRPGFFPNELTIRPWASRQRLCITALLTRSN</sequence>
<dbReference type="InParanoid" id="A0A1C7NRS9"/>
<evidence type="ECO:0000313" key="7">
    <source>
        <dbReference type="Proteomes" id="UP000093000"/>
    </source>
</evidence>
<keyword evidence="2" id="KW-0812">Transmembrane</keyword>
<dbReference type="GO" id="GO:0016020">
    <property type="term" value="C:membrane"/>
    <property type="evidence" value="ECO:0007669"/>
    <property type="project" value="UniProtKB-SubCell"/>
</dbReference>
<feature type="compositionally biased region" description="Low complexity" evidence="5">
    <location>
        <begin position="620"/>
        <end position="630"/>
    </location>
</feature>
<comment type="subcellular location">
    <subcellularLocation>
        <location evidence="1">Membrane</location>
        <topology evidence="1">Single-pass membrane protein</topology>
    </subcellularLocation>
</comment>
<dbReference type="STRING" id="101091.A0A1C7NRS9"/>
<evidence type="ECO:0000256" key="2">
    <source>
        <dbReference type="ARBA" id="ARBA00022692"/>
    </source>
</evidence>
<dbReference type="Proteomes" id="UP000093000">
    <property type="component" value="Unassembled WGS sequence"/>
</dbReference>
<dbReference type="GO" id="GO:0050290">
    <property type="term" value="F:sphingomyelin phosphodiesterase D activity"/>
    <property type="evidence" value="ECO:0007669"/>
    <property type="project" value="InterPro"/>
</dbReference>
<dbReference type="PANTHER" id="PTHR12988:SF6">
    <property type="entry name" value="SPHINGOMYELIN PHOSPHODIESTERASE 4"/>
    <property type="match status" value="1"/>
</dbReference>
<dbReference type="OrthoDB" id="10251508at2759"/>
<dbReference type="PANTHER" id="PTHR12988">
    <property type="entry name" value="SPHINGOMYELIN PHOSPHODIESTERASE 4"/>
    <property type="match status" value="1"/>
</dbReference>
<dbReference type="GO" id="GO:0046475">
    <property type="term" value="P:glycerophospholipid catabolic process"/>
    <property type="evidence" value="ECO:0007669"/>
    <property type="project" value="TreeGrafter"/>
</dbReference>
<dbReference type="AlphaFoldDB" id="A0A1C7NRS9"/>
<dbReference type="GO" id="GO:0006685">
    <property type="term" value="P:sphingomyelin catabolic process"/>
    <property type="evidence" value="ECO:0007669"/>
    <property type="project" value="TreeGrafter"/>
</dbReference>
<organism evidence="6 7">
    <name type="scientific">Choanephora cucurbitarum</name>
    <dbReference type="NCBI Taxonomy" id="101091"/>
    <lineage>
        <taxon>Eukaryota</taxon>
        <taxon>Fungi</taxon>
        <taxon>Fungi incertae sedis</taxon>
        <taxon>Mucoromycota</taxon>
        <taxon>Mucoromycotina</taxon>
        <taxon>Mucoromycetes</taxon>
        <taxon>Mucorales</taxon>
        <taxon>Mucorineae</taxon>
        <taxon>Choanephoraceae</taxon>
        <taxon>Choanephoroideae</taxon>
        <taxon>Choanephora</taxon>
    </lineage>
</organism>
<evidence type="ECO:0000256" key="1">
    <source>
        <dbReference type="ARBA" id="ARBA00004167"/>
    </source>
</evidence>